<evidence type="ECO:0000256" key="5">
    <source>
        <dbReference type="ARBA" id="ARBA00022801"/>
    </source>
</evidence>
<comment type="caution">
    <text evidence="12">The sequence shown here is derived from an EMBL/GenBank/DDBJ whole genome shotgun (WGS) entry which is preliminary data.</text>
</comment>
<dbReference type="Pfam" id="PF00331">
    <property type="entry name" value="Glyco_hydro_10"/>
    <property type="match status" value="1"/>
</dbReference>
<keyword evidence="3" id="KW-0858">Xylan degradation</keyword>
<proteinExistence type="inferred from homology"/>
<protein>
    <recommendedName>
        <fullName evidence="9">Beta-xylanase</fullName>
        <ecNumber evidence="9">3.2.1.8</ecNumber>
    </recommendedName>
</protein>
<evidence type="ECO:0000256" key="7">
    <source>
        <dbReference type="ARBA" id="ARBA00023295"/>
    </source>
</evidence>
<dbReference type="PANTHER" id="PTHR31490:SF88">
    <property type="entry name" value="BETA-XYLANASE"/>
    <property type="match status" value="1"/>
</dbReference>
<keyword evidence="7 9" id="KW-0326">Glycosidase</keyword>
<keyword evidence="13" id="KW-1185">Reference proteome</keyword>
<sequence>MKSSIDNPARQAVSRRAVLSAGLLAPLAATPSLATGLRTPKPSLASLAQAKGLWFGSAVGAGPKGSLTGSLDDPLYCEILARECGLIVPENELKWYVVRAEGPQAFDFGPADRIAAFAKAHGQAMRGHTLLWHHPQWFPDWLKSYGFGAQPAEAAARLVTGHIQALCARYPQMISWDVVNETVDPQDGSIRRTVLSDAMGQDAVLDLAFQVARQAAPKARLAYNDYMSWEAGNEKHRYGVLKLLEGFRKRGTPVDALGVQSHIGAENADTFTGFGRPQEKEWRAFLDEVTGMGYDLLITEFDVHDKGLPYDFAARDAAVAAYGQAYLDLMLSYGQTKEVLAWGMVDKYSWLQNQWLRQDGKPKRPTLYDDAYRPKALRTAIAQALVAAPKRQRSTPSKQ</sequence>
<evidence type="ECO:0000256" key="8">
    <source>
        <dbReference type="ARBA" id="ARBA00023326"/>
    </source>
</evidence>
<dbReference type="OrthoDB" id="9815836at2"/>
<comment type="similarity">
    <text evidence="2 9">Belongs to the glycosyl hydrolase 10 (cellulase F) family.</text>
</comment>
<feature type="domain" description="GH10" evidence="11">
    <location>
        <begin position="65"/>
        <end position="384"/>
    </location>
</feature>
<feature type="chain" id="PRO_5014613463" description="Beta-xylanase" evidence="10">
    <location>
        <begin position="35"/>
        <end position="399"/>
    </location>
</feature>
<dbReference type="SUPFAM" id="SSF51445">
    <property type="entry name" value="(Trans)glycosidases"/>
    <property type="match status" value="1"/>
</dbReference>
<dbReference type="EMBL" id="PJRS01000038">
    <property type="protein sequence ID" value="PLR22672.1"/>
    <property type="molecule type" value="Genomic_DNA"/>
</dbReference>
<evidence type="ECO:0000256" key="10">
    <source>
        <dbReference type="SAM" id="SignalP"/>
    </source>
</evidence>
<dbReference type="InterPro" id="IPR017853">
    <property type="entry name" value="GH"/>
</dbReference>
<keyword evidence="5 9" id="KW-0378">Hydrolase</keyword>
<dbReference type="GO" id="GO:0031176">
    <property type="term" value="F:endo-1,4-beta-xylanase activity"/>
    <property type="evidence" value="ECO:0007669"/>
    <property type="project" value="UniProtKB-EC"/>
</dbReference>
<dbReference type="EC" id="3.2.1.8" evidence="9"/>
<keyword evidence="6 9" id="KW-0119">Carbohydrate metabolism</keyword>
<name>A0A2N5D9C7_9CAUL</name>
<reference evidence="12 13" key="1">
    <citation type="submission" date="2017-12" db="EMBL/GenBank/DDBJ databases">
        <title>The genome sequence of Caulobacter sp. 410.</title>
        <authorList>
            <person name="Gao J."/>
            <person name="Mao X."/>
            <person name="Sun J."/>
        </authorList>
    </citation>
    <scope>NUCLEOTIDE SEQUENCE [LARGE SCALE GENOMIC DNA]</scope>
    <source>
        <strain evidence="12 13">410</strain>
    </source>
</reference>
<evidence type="ECO:0000256" key="9">
    <source>
        <dbReference type="RuleBase" id="RU361174"/>
    </source>
</evidence>
<dbReference type="Proteomes" id="UP000234479">
    <property type="component" value="Unassembled WGS sequence"/>
</dbReference>
<evidence type="ECO:0000259" key="11">
    <source>
        <dbReference type="PROSITE" id="PS51760"/>
    </source>
</evidence>
<dbReference type="PROSITE" id="PS51760">
    <property type="entry name" value="GH10_2"/>
    <property type="match status" value="1"/>
</dbReference>
<organism evidence="12 13">
    <name type="scientific">Caulobacter zeae</name>
    <dbReference type="NCBI Taxonomy" id="2055137"/>
    <lineage>
        <taxon>Bacteria</taxon>
        <taxon>Pseudomonadati</taxon>
        <taxon>Pseudomonadota</taxon>
        <taxon>Alphaproteobacteria</taxon>
        <taxon>Caulobacterales</taxon>
        <taxon>Caulobacteraceae</taxon>
        <taxon>Caulobacter</taxon>
    </lineage>
</organism>
<dbReference type="Gene3D" id="3.20.20.80">
    <property type="entry name" value="Glycosidases"/>
    <property type="match status" value="1"/>
</dbReference>
<dbReference type="PRINTS" id="PR00134">
    <property type="entry name" value="GLHYDRLASE10"/>
</dbReference>
<feature type="signal peptide" evidence="10">
    <location>
        <begin position="1"/>
        <end position="34"/>
    </location>
</feature>
<dbReference type="AlphaFoldDB" id="A0A2N5D9C7"/>
<evidence type="ECO:0000256" key="2">
    <source>
        <dbReference type="ARBA" id="ARBA00007495"/>
    </source>
</evidence>
<dbReference type="InterPro" id="IPR001000">
    <property type="entry name" value="GH10_dom"/>
</dbReference>
<keyword evidence="4 10" id="KW-0732">Signal</keyword>
<gene>
    <name evidence="12" type="ORF">SGCZBJ_18055</name>
</gene>
<evidence type="ECO:0000256" key="1">
    <source>
        <dbReference type="ARBA" id="ARBA00000681"/>
    </source>
</evidence>
<dbReference type="InterPro" id="IPR044846">
    <property type="entry name" value="GH10"/>
</dbReference>
<evidence type="ECO:0000256" key="3">
    <source>
        <dbReference type="ARBA" id="ARBA00022651"/>
    </source>
</evidence>
<evidence type="ECO:0000313" key="13">
    <source>
        <dbReference type="Proteomes" id="UP000234479"/>
    </source>
</evidence>
<evidence type="ECO:0000313" key="12">
    <source>
        <dbReference type="EMBL" id="PLR22672.1"/>
    </source>
</evidence>
<keyword evidence="8 9" id="KW-0624">Polysaccharide degradation</keyword>
<dbReference type="SMART" id="SM00633">
    <property type="entry name" value="Glyco_10"/>
    <property type="match status" value="1"/>
</dbReference>
<evidence type="ECO:0000256" key="4">
    <source>
        <dbReference type="ARBA" id="ARBA00022729"/>
    </source>
</evidence>
<accession>A0A2N5D9C7</accession>
<dbReference type="RefSeq" id="WP_101719351.1">
    <property type="nucleotide sequence ID" value="NZ_PJRS01000038.1"/>
</dbReference>
<comment type="catalytic activity">
    <reaction evidence="1 9">
        <text>Endohydrolysis of (1-&gt;4)-beta-D-xylosidic linkages in xylans.</text>
        <dbReference type="EC" id="3.2.1.8"/>
    </reaction>
</comment>
<evidence type="ECO:0000256" key="6">
    <source>
        <dbReference type="ARBA" id="ARBA00023277"/>
    </source>
</evidence>
<dbReference type="PANTHER" id="PTHR31490">
    <property type="entry name" value="GLYCOSYL HYDROLASE"/>
    <property type="match status" value="1"/>
</dbReference>
<dbReference type="GO" id="GO:0045493">
    <property type="term" value="P:xylan catabolic process"/>
    <property type="evidence" value="ECO:0007669"/>
    <property type="project" value="UniProtKB-KW"/>
</dbReference>